<dbReference type="AlphaFoldDB" id="A0A3D8T0S0"/>
<evidence type="ECO:0000313" key="7">
    <source>
        <dbReference type="Proteomes" id="UP000256328"/>
    </source>
</evidence>
<dbReference type="PANTHER" id="PTHR23326">
    <property type="entry name" value="CCR4 NOT-RELATED"/>
    <property type="match status" value="1"/>
</dbReference>
<feature type="compositionally biased region" description="Low complexity" evidence="4">
    <location>
        <begin position="122"/>
        <end position="136"/>
    </location>
</feature>
<dbReference type="GO" id="GO:0030015">
    <property type="term" value="C:CCR4-NOT core complex"/>
    <property type="evidence" value="ECO:0007669"/>
    <property type="project" value="InterPro"/>
</dbReference>
<dbReference type="Proteomes" id="UP000256328">
    <property type="component" value="Unassembled WGS sequence"/>
</dbReference>
<dbReference type="GO" id="GO:0000289">
    <property type="term" value="P:nuclear-transcribed mRNA poly(A) tail shortening"/>
    <property type="evidence" value="ECO:0007669"/>
    <property type="project" value="UniProtKB-ARBA"/>
</dbReference>
<dbReference type="Gene3D" id="2.30.30.1020">
    <property type="entry name" value="CCR4-NOT complex subunit 2/3/5, C-terminal domain"/>
    <property type="match status" value="1"/>
</dbReference>
<sequence length="464" mass="50391">MPMGSAGLPNPRPNNGPMASFAQAMGGSSQPATPLDLTEFPSLSNHPTQQSHTANQSTWATAGSRGLGPISNTRLQHANLNPQQLSSHSQGQQQQDDLFRSSSQVPGNQSGFRFGNQNAVGQSSQTQPTTTEEFPPLGRNGAVELQNAGFGGQGNSLAFGSTNIAQSNRSNGLLDALSGNSRLAPVHRVTSPASISGISASRSPVDTSRQGLGSGPDDIAAFPNGQFSLANPLISRDESIGSASGGPLQTEGQSQKRGSLTQRSTALDDSVEASQDGGESAPDAQDPLAGMSDMDRWGLKGITYMMNNYPDYAAVVAGTEFNSMGFDLEEREPISSQIYSLFDNELARPTVPSFTNPECYRVHNVASVDSKMPNFNDESLLFMFYNNPNDIQQVMAAQELNNRNWRFHKKLQLWLTKDLDMQPQQLSGDTERGYYVFFDWKLWQRERRELTLKYSDLETLTNVP</sequence>
<evidence type="ECO:0000313" key="6">
    <source>
        <dbReference type="EMBL" id="RDW92120.1"/>
    </source>
</evidence>
<dbReference type="InterPro" id="IPR007282">
    <property type="entry name" value="NOT2/3/5_C"/>
</dbReference>
<dbReference type="Pfam" id="PF04153">
    <property type="entry name" value="NOT2_3_5_C"/>
    <property type="match status" value="1"/>
</dbReference>
<reference evidence="6 7" key="1">
    <citation type="journal article" date="2018" name="IMA Fungus">
        <title>IMA Genome-F 9: Draft genome sequence of Annulohypoxylon stygium, Aspergillus mulundensis, Berkeleyomyces basicola (syn. Thielaviopsis basicola), Ceratocystis smalleyi, two Cercospora beticola strains, Coleophoma cylindrospora, Fusarium fracticaudum, Phialophora cf. hyalina, and Morchella septimelata.</title>
        <authorList>
            <person name="Wingfield B.D."/>
            <person name="Bills G.F."/>
            <person name="Dong Y."/>
            <person name="Huang W."/>
            <person name="Nel W.J."/>
            <person name="Swalarsk-Parry B.S."/>
            <person name="Vaghefi N."/>
            <person name="Wilken P.M."/>
            <person name="An Z."/>
            <person name="de Beer Z.W."/>
            <person name="De Vos L."/>
            <person name="Chen L."/>
            <person name="Duong T.A."/>
            <person name="Gao Y."/>
            <person name="Hammerbacher A."/>
            <person name="Kikkert J.R."/>
            <person name="Li Y."/>
            <person name="Li H."/>
            <person name="Li K."/>
            <person name="Li Q."/>
            <person name="Liu X."/>
            <person name="Ma X."/>
            <person name="Naidoo K."/>
            <person name="Pethybridge S.J."/>
            <person name="Sun J."/>
            <person name="Steenkamp E.T."/>
            <person name="van der Nest M.A."/>
            <person name="van Wyk S."/>
            <person name="Wingfield M.J."/>
            <person name="Xiong C."/>
            <person name="Yue Q."/>
            <person name="Zhang X."/>
        </authorList>
    </citation>
    <scope>NUCLEOTIDE SEQUENCE [LARGE SCALE GENOMIC DNA]</scope>
    <source>
        <strain evidence="6 7">BP5796</strain>
    </source>
</reference>
<feature type="domain" description="NOT2/NOT3/NOT5 C-terminal" evidence="5">
    <location>
        <begin position="336"/>
        <end position="457"/>
    </location>
</feature>
<feature type="compositionally biased region" description="Polar residues" evidence="4">
    <location>
        <begin position="100"/>
        <end position="121"/>
    </location>
</feature>
<feature type="compositionally biased region" description="Polar residues" evidence="4">
    <location>
        <begin position="250"/>
        <end position="267"/>
    </location>
</feature>
<feature type="compositionally biased region" description="Polar residues" evidence="4">
    <location>
        <begin position="195"/>
        <end position="211"/>
    </location>
</feature>
<keyword evidence="7" id="KW-1185">Reference proteome</keyword>
<dbReference type="GO" id="GO:0006355">
    <property type="term" value="P:regulation of DNA-templated transcription"/>
    <property type="evidence" value="ECO:0007669"/>
    <property type="project" value="InterPro"/>
</dbReference>
<proteinExistence type="inferred from homology"/>
<gene>
    <name evidence="6" type="ORF">BP5796_01514</name>
</gene>
<organism evidence="6 7">
    <name type="scientific">Coleophoma crateriformis</name>
    <dbReference type="NCBI Taxonomy" id="565419"/>
    <lineage>
        <taxon>Eukaryota</taxon>
        <taxon>Fungi</taxon>
        <taxon>Dikarya</taxon>
        <taxon>Ascomycota</taxon>
        <taxon>Pezizomycotina</taxon>
        <taxon>Leotiomycetes</taxon>
        <taxon>Helotiales</taxon>
        <taxon>Dermateaceae</taxon>
        <taxon>Coleophoma</taxon>
    </lineage>
</organism>
<dbReference type="InterPro" id="IPR038635">
    <property type="entry name" value="CCR4-NOT_su2/3/5_C_sf"/>
</dbReference>
<feature type="compositionally biased region" description="Polar residues" evidence="4">
    <location>
        <begin position="70"/>
        <end position="82"/>
    </location>
</feature>
<feature type="region of interest" description="Disordered" evidence="4">
    <location>
        <begin position="1"/>
        <end position="148"/>
    </location>
</feature>
<feature type="compositionally biased region" description="Low complexity" evidence="4">
    <location>
        <begin position="83"/>
        <end position="95"/>
    </location>
</feature>
<feature type="region of interest" description="Disordered" evidence="4">
    <location>
        <begin position="195"/>
        <end position="224"/>
    </location>
</feature>
<comment type="similarity">
    <text evidence="1">Belongs to the CNOT2/3/5 family.</text>
</comment>
<name>A0A3D8T0S0_9HELO</name>
<comment type="caution">
    <text evidence="6">The sequence shown here is derived from an EMBL/GenBank/DDBJ whole genome shotgun (WGS) entry which is preliminary data.</text>
</comment>
<feature type="region of interest" description="Disordered" evidence="4">
    <location>
        <begin position="238"/>
        <end position="292"/>
    </location>
</feature>
<evidence type="ECO:0000256" key="1">
    <source>
        <dbReference type="ARBA" id="ARBA00007682"/>
    </source>
</evidence>
<dbReference type="OrthoDB" id="258627at2759"/>
<evidence type="ECO:0000256" key="3">
    <source>
        <dbReference type="ARBA" id="ARBA00023163"/>
    </source>
</evidence>
<evidence type="ECO:0000259" key="5">
    <source>
        <dbReference type="Pfam" id="PF04153"/>
    </source>
</evidence>
<dbReference type="InterPro" id="IPR040168">
    <property type="entry name" value="Not2/3/5"/>
</dbReference>
<dbReference type="EMBL" id="PDLN01000002">
    <property type="protein sequence ID" value="RDW92120.1"/>
    <property type="molecule type" value="Genomic_DNA"/>
</dbReference>
<evidence type="ECO:0000256" key="2">
    <source>
        <dbReference type="ARBA" id="ARBA00023015"/>
    </source>
</evidence>
<protein>
    <recommendedName>
        <fullName evidence="5">NOT2/NOT3/NOT5 C-terminal domain-containing protein</fullName>
    </recommendedName>
</protein>
<feature type="compositionally biased region" description="Polar residues" evidence="4">
    <location>
        <begin position="41"/>
        <end position="61"/>
    </location>
</feature>
<keyword evidence="3" id="KW-0804">Transcription</keyword>
<keyword evidence="2" id="KW-0805">Transcription regulation</keyword>
<accession>A0A3D8T0S0</accession>
<evidence type="ECO:0000256" key="4">
    <source>
        <dbReference type="SAM" id="MobiDB-lite"/>
    </source>
</evidence>